<feature type="binding site" evidence="10">
    <location>
        <begin position="180"/>
        <end position="184"/>
    </location>
    <ligand>
        <name>pyridoxal 5'-phosphate</name>
        <dbReference type="ChEBI" id="CHEBI:597326"/>
    </ligand>
</feature>
<evidence type="ECO:0000256" key="12">
    <source>
        <dbReference type="RuleBase" id="RU003985"/>
    </source>
</evidence>
<evidence type="ECO:0000256" key="1">
    <source>
        <dbReference type="ARBA" id="ARBA00001933"/>
    </source>
</evidence>
<keyword evidence="6 12" id="KW-0808">Transferase</keyword>
<dbReference type="PANTHER" id="PTHR10314">
    <property type="entry name" value="CYSTATHIONINE BETA-SYNTHASE"/>
    <property type="match status" value="1"/>
</dbReference>
<evidence type="ECO:0000256" key="11">
    <source>
        <dbReference type="PIRSR" id="PIRSR605856-51"/>
    </source>
</evidence>
<dbReference type="InterPro" id="IPR036052">
    <property type="entry name" value="TrpB-like_PALP_sf"/>
</dbReference>
<dbReference type="GO" id="GO:0004124">
    <property type="term" value="F:cysteine synthase activity"/>
    <property type="evidence" value="ECO:0007669"/>
    <property type="project" value="UniProtKB-UniRule"/>
</dbReference>
<proteinExistence type="inferred from homology"/>
<evidence type="ECO:0000256" key="4">
    <source>
        <dbReference type="ARBA" id="ARBA00012681"/>
    </source>
</evidence>
<dbReference type="RefSeq" id="WP_156625925.1">
    <property type="nucleotide sequence ID" value="NZ_CACRTO010000013.1"/>
</dbReference>
<dbReference type="InterPro" id="IPR050214">
    <property type="entry name" value="Cys_Synth/Cystath_Beta-Synth"/>
</dbReference>
<feature type="binding site" evidence="10">
    <location>
        <position position="268"/>
    </location>
    <ligand>
        <name>pyridoxal 5'-phosphate</name>
        <dbReference type="ChEBI" id="CHEBI:597326"/>
    </ligand>
</feature>
<evidence type="ECO:0000256" key="3">
    <source>
        <dbReference type="ARBA" id="ARBA00007103"/>
    </source>
</evidence>
<dbReference type="InterPro" id="IPR001926">
    <property type="entry name" value="TrpB-like_PALP"/>
</dbReference>
<keyword evidence="5 12" id="KW-0028">Amino-acid biosynthesis</keyword>
<dbReference type="FunFam" id="3.40.50.1100:FF:000067">
    <property type="entry name" value="Cysteine synthase"/>
    <property type="match status" value="1"/>
</dbReference>
<protein>
    <recommendedName>
        <fullName evidence="4 12">Cysteine synthase</fullName>
        <ecNumber evidence="4 12">2.5.1.47</ecNumber>
    </recommendedName>
</protein>
<dbReference type="PROSITE" id="PS00901">
    <property type="entry name" value="CYS_SYNTHASE"/>
    <property type="match status" value="1"/>
</dbReference>
<dbReference type="CDD" id="cd01561">
    <property type="entry name" value="CBS_like"/>
    <property type="match status" value="1"/>
</dbReference>
<keyword evidence="7 10" id="KW-0663">Pyridoxal phosphate</keyword>
<evidence type="ECO:0000256" key="2">
    <source>
        <dbReference type="ARBA" id="ARBA00004962"/>
    </source>
</evidence>
<name>A0A6N3BYN1_9CLOT</name>
<keyword evidence="8 12" id="KW-0198">Cysteine biosynthesis</keyword>
<dbReference type="NCBIfam" id="TIGR01139">
    <property type="entry name" value="cysK"/>
    <property type="match status" value="1"/>
</dbReference>
<feature type="modified residue" description="N6-(pyridoxal phosphate)lysine" evidence="11">
    <location>
        <position position="46"/>
    </location>
</feature>
<evidence type="ECO:0000256" key="10">
    <source>
        <dbReference type="PIRSR" id="PIRSR605856-50"/>
    </source>
</evidence>
<organism evidence="14">
    <name type="scientific">Clostridium tertium</name>
    <dbReference type="NCBI Taxonomy" id="1559"/>
    <lineage>
        <taxon>Bacteria</taxon>
        <taxon>Bacillati</taxon>
        <taxon>Bacillota</taxon>
        <taxon>Clostridia</taxon>
        <taxon>Eubacteriales</taxon>
        <taxon>Clostridiaceae</taxon>
        <taxon>Clostridium</taxon>
    </lineage>
</organism>
<dbReference type="Pfam" id="PF00291">
    <property type="entry name" value="PALP"/>
    <property type="match status" value="1"/>
</dbReference>
<dbReference type="AlphaFoldDB" id="A0A6N3BYN1"/>
<comment type="similarity">
    <text evidence="3 12">Belongs to the cysteine synthase/cystathionine beta-synthase family.</text>
</comment>
<comment type="catalytic activity">
    <reaction evidence="9 12">
        <text>O-acetyl-L-serine + hydrogen sulfide = L-cysteine + acetate</text>
        <dbReference type="Rhea" id="RHEA:14829"/>
        <dbReference type="ChEBI" id="CHEBI:29919"/>
        <dbReference type="ChEBI" id="CHEBI:30089"/>
        <dbReference type="ChEBI" id="CHEBI:35235"/>
        <dbReference type="ChEBI" id="CHEBI:58340"/>
        <dbReference type="EC" id="2.5.1.47"/>
    </reaction>
</comment>
<sequence>MTIAKSLVELIGKTPLLELSNYNKEKGLAGTVIAKLEYFNPGGSVKDRIGFGMIDDAEKKGLLNKDSVIIEPTSGNTGIALAYIAAAKGYKLILTMPDTMSLERRNLLIALGAELVLTPGSEGMKGAIAKANEIKNSTENSIILQQFENPANPAIHRATTGQEIWNDTDGKVDFFVSGVGTGGTLTGAGEVLKEKNPNVKIIAVEPTNSPVIAGGKPGPHKIQGIGAGFIPKNLNVSIIDEIIAVDNEEAFKASKDLARTEGLLVGISSGAAIVAARKLAEREENKGKNIVVILPDTGERYLSTDLYK</sequence>
<comment type="pathway">
    <text evidence="2">Amino-acid biosynthesis; L-cysteine biosynthesis; L-cysteine from L-serine: step 2/2.</text>
</comment>
<gene>
    <name evidence="14" type="primary">cysK1</name>
    <name evidence="14" type="ORF">CTLFYP3_01419</name>
</gene>
<evidence type="ECO:0000256" key="7">
    <source>
        <dbReference type="ARBA" id="ARBA00022898"/>
    </source>
</evidence>
<dbReference type="SUPFAM" id="SSF53686">
    <property type="entry name" value="Tryptophan synthase beta subunit-like PLP-dependent enzymes"/>
    <property type="match status" value="1"/>
</dbReference>
<evidence type="ECO:0000256" key="9">
    <source>
        <dbReference type="ARBA" id="ARBA00047931"/>
    </source>
</evidence>
<reference evidence="14" key="1">
    <citation type="submission" date="2019-11" db="EMBL/GenBank/DDBJ databases">
        <authorList>
            <person name="Feng L."/>
        </authorList>
    </citation>
    <scope>NUCLEOTIDE SEQUENCE</scope>
    <source>
        <strain evidence="14">CTertiumLFYP3</strain>
    </source>
</reference>
<dbReference type="InterPro" id="IPR005856">
    <property type="entry name" value="Cys_synth"/>
</dbReference>
<dbReference type="UniPathway" id="UPA00136">
    <property type="reaction ID" value="UER00200"/>
</dbReference>
<evidence type="ECO:0000256" key="8">
    <source>
        <dbReference type="ARBA" id="ARBA00023192"/>
    </source>
</evidence>
<evidence type="ECO:0000313" key="14">
    <source>
        <dbReference type="EMBL" id="VYU07838.1"/>
    </source>
</evidence>
<evidence type="ECO:0000259" key="13">
    <source>
        <dbReference type="Pfam" id="PF00291"/>
    </source>
</evidence>
<dbReference type="EC" id="2.5.1.47" evidence="4 12"/>
<dbReference type="Gene3D" id="3.40.50.1100">
    <property type="match status" value="2"/>
</dbReference>
<dbReference type="GO" id="GO:0005737">
    <property type="term" value="C:cytoplasm"/>
    <property type="evidence" value="ECO:0007669"/>
    <property type="project" value="UniProtKB-ARBA"/>
</dbReference>
<feature type="domain" description="Tryptophan synthase beta chain-like PALP" evidence="13">
    <location>
        <begin position="10"/>
        <end position="296"/>
    </location>
</feature>
<dbReference type="NCBIfam" id="TIGR01136">
    <property type="entry name" value="cysKM"/>
    <property type="match status" value="1"/>
</dbReference>
<evidence type="ECO:0000256" key="6">
    <source>
        <dbReference type="ARBA" id="ARBA00022679"/>
    </source>
</evidence>
<dbReference type="InterPro" id="IPR005859">
    <property type="entry name" value="CysK"/>
</dbReference>
<dbReference type="GO" id="GO:0006535">
    <property type="term" value="P:cysteine biosynthetic process from serine"/>
    <property type="evidence" value="ECO:0007669"/>
    <property type="project" value="UniProtKB-UniRule"/>
</dbReference>
<feature type="binding site" evidence="10">
    <location>
        <position position="76"/>
    </location>
    <ligand>
        <name>pyridoxal 5'-phosphate</name>
        <dbReference type="ChEBI" id="CHEBI:597326"/>
    </ligand>
</feature>
<evidence type="ECO:0000256" key="5">
    <source>
        <dbReference type="ARBA" id="ARBA00022605"/>
    </source>
</evidence>
<comment type="cofactor">
    <cofactor evidence="1 10 12">
        <name>pyridoxal 5'-phosphate</name>
        <dbReference type="ChEBI" id="CHEBI:597326"/>
    </cofactor>
</comment>
<accession>A0A6N3BYN1</accession>
<dbReference type="EMBL" id="CACRTO010000013">
    <property type="protein sequence ID" value="VYU07838.1"/>
    <property type="molecule type" value="Genomic_DNA"/>
</dbReference>
<dbReference type="InterPro" id="IPR001216">
    <property type="entry name" value="P-phosphate_BS"/>
</dbReference>